<name>A0A0A9WQE2_LYGHE</name>
<proteinExistence type="predicted"/>
<feature type="non-terminal residue" evidence="6">
    <location>
        <position position="1"/>
    </location>
</feature>
<keyword evidence="3" id="KW-0812">Transmembrane</keyword>
<evidence type="ECO:0000256" key="2">
    <source>
        <dbReference type="ARBA" id="ARBA00022475"/>
    </source>
</evidence>
<dbReference type="GO" id="GO:0005886">
    <property type="term" value="C:plasma membrane"/>
    <property type="evidence" value="ECO:0007669"/>
    <property type="project" value="UniProtKB-SubCell"/>
</dbReference>
<keyword evidence="2" id="KW-1003">Cell membrane</keyword>
<evidence type="ECO:0000313" key="6">
    <source>
        <dbReference type="EMBL" id="JAG08718.1"/>
    </source>
</evidence>
<keyword evidence="4" id="KW-1133">Transmembrane helix</keyword>
<reference evidence="6" key="1">
    <citation type="journal article" date="2014" name="PLoS ONE">
        <title>Transcriptome-Based Identification of ABC Transporters in the Western Tarnished Plant Bug Lygus hesperus.</title>
        <authorList>
            <person name="Hull J.J."/>
            <person name="Chaney K."/>
            <person name="Geib S.M."/>
            <person name="Fabrick J.A."/>
            <person name="Brent C.S."/>
            <person name="Walsh D."/>
            <person name="Lavine L.C."/>
        </authorList>
    </citation>
    <scope>NUCLEOTIDE SEQUENCE</scope>
</reference>
<keyword evidence="5" id="KW-0472">Membrane</keyword>
<gene>
    <name evidence="6" type="primary">lipA_0</name>
    <name evidence="6" type="ORF">CM83_4197</name>
</gene>
<evidence type="ECO:0000256" key="1">
    <source>
        <dbReference type="ARBA" id="ARBA00004651"/>
    </source>
</evidence>
<dbReference type="AlphaFoldDB" id="A0A0A9WQE2"/>
<sequence length="249" mass="28235">CEITASYVLVRAKPIEQLLIRLVGFYLTHYIQNVYELQFLAFVHLLTSWFHSLSKRLTLKNTTIFLESFNDLSVACDELNRAFKVQNFVTVSNNVLLCVVDCYVCQVTSSGMVSPITVNTFLRVVLRIYQTFVFMTSAARLTNQARHFDEVLYTLTITDHTKWLAHDVRIKEHLNQRLTIVFTGWNMFPLDMTQLHSIAALIINYLVILVQFGGSDHSLQIKLENGATVTTSSSASASLVAESVTTPNF</sequence>
<accession>A0A0A9WQE2</accession>
<protein>
    <submittedName>
        <fullName evidence="6">Lipoyl synthase</fullName>
    </submittedName>
</protein>
<evidence type="ECO:0000256" key="4">
    <source>
        <dbReference type="ARBA" id="ARBA00022989"/>
    </source>
</evidence>
<dbReference type="GO" id="GO:0050909">
    <property type="term" value="P:sensory perception of taste"/>
    <property type="evidence" value="ECO:0007669"/>
    <property type="project" value="InterPro"/>
</dbReference>
<organism evidence="6">
    <name type="scientific">Lygus hesperus</name>
    <name type="common">Western plant bug</name>
    <dbReference type="NCBI Taxonomy" id="30085"/>
    <lineage>
        <taxon>Eukaryota</taxon>
        <taxon>Metazoa</taxon>
        <taxon>Ecdysozoa</taxon>
        <taxon>Arthropoda</taxon>
        <taxon>Hexapoda</taxon>
        <taxon>Insecta</taxon>
        <taxon>Pterygota</taxon>
        <taxon>Neoptera</taxon>
        <taxon>Paraneoptera</taxon>
        <taxon>Hemiptera</taxon>
        <taxon>Heteroptera</taxon>
        <taxon>Panheteroptera</taxon>
        <taxon>Cimicomorpha</taxon>
        <taxon>Miridae</taxon>
        <taxon>Mirini</taxon>
        <taxon>Lygus</taxon>
    </lineage>
</organism>
<reference evidence="6" key="2">
    <citation type="submission" date="2014-07" db="EMBL/GenBank/DDBJ databases">
        <authorList>
            <person name="Hull J."/>
        </authorList>
    </citation>
    <scope>NUCLEOTIDE SEQUENCE</scope>
</reference>
<evidence type="ECO:0000256" key="3">
    <source>
        <dbReference type="ARBA" id="ARBA00022692"/>
    </source>
</evidence>
<dbReference type="InterPro" id="IPR013604">
    <property type="entry name" value="7TM_chemorcpt"/>
</dbReference>
<evidence type="ECO:0000256" key="5">
    <source>
        <dbReference type="ARBA" id="ARBA00023136"/>
    </source>
</evidence>
<dbReference type="EMBL" id="GBHO01034886">
    <property type="protein sequence ID" value="JAG08718.1"/>
    <property type="molecule type" value="Transcribed_RNA"/>
</dbReference>
<comment type="subcellular location">
    <subcellularLocation>
        <location evidence="1">Cell membrane</location>
        <topology evidence="1">Multi-pass membrane protein</topology>
    </subcellularLocation>
</comment>
<dbReference type="Pfam" id="PF08395">
    <property type="entry name" value="7tm_7"/>
    <property type="match status" value="1"/>
</dbReference>